<name>A0A2Z2KFV0_9BACL</name>
<dbReference type="EMBL" id="CP021780">
    <property type="protein sequence ID" value="ASA22053.1"/>
    <property type="molecule type" value="Genomic_DNA"/>
</dbReference>
<organism evidence="1 2">
    <name type="scientific">Paenibacillus donghaensis</name>
    <dbReference type="NCBI Taxonomy" id="414771"/>
    <lineage>
        <taxon>Bacteria</taxon>
        <taxon>Bacillati</taxon>
        <taxon>Bacillota</taxon>
        <taxon>Bacilli</taxon>
        <taxon>Bacillales</taxon>
        <taxon>Paenibacillaceae</taxon>
        <taxon>Paenibacillus</taxon>
    </lineage>
</organism>
<protein>
    <recommendedName>
        <fullName evidence="3">YolD-like family protein</fullName>
    </recommendedName>
</protein>
<accession>A0A2Z2KFV0</accession>
<evidence type="ECO:0000313" key="2">
    <source>
        <dbReference type="Proteomes" id="UP000249890"/>
    </source>
</evidence>
<evidence type="ECO:0000313" key="1">
    <source>
        <dbReference type="EMBL" id="ASA22053.1"/>
    </source>
</evidence>
<reference evidence="1 2" key="1">
    <citation type="submission" date="2017-06" db="EMBL/GenBank/DDBJ databases">
        <title>Complete genome sequence of Paenibacillus donghaensis KCTC 13049T isolated from East Sea sediment, South Korea.</title>
        <authorList>
            <person name="Jung B.K."/>
            <person name="Hong S.-J."/>
            <person name="Shin J.-H."/>
        </authorList>
    </citation>
    <scope>NUCLEOTIDE SEQUENCE [LARGE SCALE GENOMIC DNA]</scope>
    <source>
        <strain evidence="1 2">KCTC 13049</strain>
    </source>
</reference>
<dbReference type="AlphaFoldDB" id="A0A2Z2KFV0"/>
<proteinExistence type="predicted"/>
<dbReference type="InterPro" id="IPR014962">
    <property type="entry name" value="YolD"/>
</dbReference>
<evidence type="ECO:0008006" key="3">
    <source>
        <dbReference type="Google" id="ProtNLM"/>
    </source>
</evidence>
<dbReference type="Pfam" id="PF08863">
    <property type="entry name" value="YolD"/>
    <property type="match status" value="1"/>
</dbReference>
<keyword evidence="2" id="KW-1185">Reference proteome</keyword>
<gene>
    <name evidence="1" type="ORF">B9T62_15480</name>
</gene>
<dbReference type="KEGG" id="pdh:B9T62_15480"/>
<sequence>MILKPPQRRKLEGNGLWESSRMIIPEHKLRIISEERNQVRRVKPELDEFRLAEIERGLRLSLNERVPVTITMYDPFEEPQYKGIVLSVDRQLRQIKLRWSEDDWDWIKIEDILAVSY</sequence>
<dbReference type="Proteomes" id="UP000249890">
    <property type="component" value="Chromosome"/>
</dbReference>
<dbReference type="RefSeq" id="WP_087916059.1">
    <property type="nucleotide sequence ID" value="NZ_CP021780.1"/>
</dbReference>